<feature type="transmembrane region" description="Helical" evidence="2">
    <location>
        <begin position="12"/>
        <end position="30"/>
    </location>
</feature>
<organism evidence="3 4">
    <name type="scientific">Paractinoplanes brasiliensis</name>
    <dbReference type="NCBI Taxonomy" id="52695"/>
    <lineage>
        <taxon>Bacteria</taxon>
        <taxon>Bacillati</taxon>
        <taxon>Actinomycetota</taxon>
        <taxon>Actinomycetes</taxon>
        <taxon>Micromonosporales</taxon>
        <taxon>Micromonosporaceae</taxon>
        <taxon>Paractinoplanes</taxon>
    </lineage>
</organism>
<evidence type="ECO:0000313" key="4">
    <source>
        <dbReference type="Proteomes" id="UP000294901"/>
    </source>
</evidence>
<evidence type="ECO:0000256" key="1">
    <source>
        <dbReference type="SAM" id="MobiDB-lite"/>
    </source>
</evidence>
<reference evidence="3 4" key="1">
    <citation type="submission" date="2019-03" db="EMBL/GenBank/DDBJ databases">
        <title>Sequencing the genomes of 1000 actinobacteria strains.</title>
        <authorList>
            <person name="Klenk H.-P."/>
        </authorList>
    </citation>
    <scope>NUCLEOTIDE SEQUENCE [LARGE SCALE GENOMIC DNA]</scope>
    <source>
        <strain evidence="3 4">DSM 43805</strain>
    </source>
</reference>
<evidence type="ECO:0000313" key="3">
    <source>
        <dbReference type="EMBL" id="TDO42116.1"/>
    </source>
</evidence>
<protein>
    <submittedName>
        <fullName evidence="3">Uncharacterized protein</fullName>
    </submittedName>
</protein>
<keyword evidence="2" id="KW-1133">Transmembrane helix</keyword>
<accession>A0A4R6K356</accession>
<dbReference type="Proteomes" id="UP000294901">
    <property type="component" value="Unassembled WGS sequence"/>
</dbReference>
<dbReference type="RefSeq" id="WP_133876051.1">
    <property type="nucleotide sequence ID" value="NZ_BOMD01000095.1"/>
</dbReference>
<dbReference type="EMBL" id="SNWR01000001">
    <property type="protein sequence ID" value="TDO42116.1"/>
    <property type="molecule type" value="Genomic_DNA"/>
</dbReference>
<keyword evidence="2" id="KW-0472">Membrane</keyword>
<keyword evidence="4" id="KW-1185">Reference proteome</keyword>
<dbReference type="AlphaFoldDB" id="A0A4R6K356"/>
<proteinExistence type="predicted"/>
<keyword evidence="2" id="KW-0812">Transmembrane</keyword>
<sequence length="277" mass="28988">MTTWPLAVPETVAALIGITVLIMAASVLAVRRHRRLQRQVIGEALEGMADRLAAGPAAAAREQRAIAVALADQHRVAARVDDEIRPHILSGPAKPGTTRPAGGRPIDHIAAAVDDLRAIGRRRGETGATPPVRGSALGPVPDLESSPELQEVCEAMLTTLTDRIRQANAVVLMAVALEVGDEKARARVAGSLRDADVRRQEAEALAGKGRLVAAVHRIAHAETPVPEGGVPGEATRRDVLRQASALRLIAAGHAAELLGWLADARTRCAPEKGGSAA</sequence>
<comment type="caution">
    <text evidence="3">The sequence shown here is derived from an EMBL/GenBank/DDBJ whole genome shotgun (WGS) entry which is preliminary data.</text>
</comment>
<name>A0A4R6K356_9ACTN</name>
<evidence type="ECO:0000256" key="2">
    <source>
        <dbReference type="SAM" id="Phobius"/>
    </source>
</evidence>
<gene>
    <name evidence="3" type="ORF">C8E87_5879</name>
</gene>
<feature type="region of interest" description="Disordered" evidence="1">
    <location>
        <begin position="123"/>
        <end position="145"/>
    </location>
</feature>
<dbReference type="OrthoDB" id="3696604at2"/>